<dbReference type="PANTHER" id="PTHR36978">
    <property type="entry name" value="P-LOOP CONTAINING NUCLEOTIDE TRIPHOSPHATE HYDROLASE"/>
    <property type="match status" value="1"/>
</dbReference>
<keyword evidence="2" id="KW-1185">Reference proteome</keyword>
<proteinExistence type="predicted"/>
<organism evidence="1 2">
    <name type="scientific">Salegentibacter salinarum</name>
    <dbReference type="NCBI Taxonomy" id="447422"/>
    <lineage>
        <taxon>Bacteria</taxon>
        <taxon>Pseudomonadati</taxon>
        <taxon>Bacteroidota</taxon>
        <taxon>Flavobacteriia</taxon>
        <taxon>Flavobacteriales</taxon>
        <taxon>Flavobacteriaceae</taxon>
        <taxon>Salegentibacter</taxon>
    </lineage>
</organism>
<protein>
    <recommendedName>
        <fullName evidence="3">Sulfotransferase domain-containing protein</fullName>
    </recommendedName>
</protein>
<evidence type="ECO:0008006" key="3">
    <source>
        <dbReference type="Google" id="ProtNLM"/>
    </source>
</evidence>
<dbReference type="SUPFAM" id="SSF52540">
    <property type="entry name" value="P-loop containing nucleoside triphosphate hydrolases"/>
    <property type="match status" value="1"/>
</dbReference>
<dbReference type="RefSeq" id="WP_079712690.1">
    <property type="nucleotide sequence ID" value="NZ_FUZC01000005.1"/>
</dbReference>
<dbReference type="OrthoDB" id="285690at2"/>
<dbReference type="EMBL" id="LKTS01000045">
    <property type="protein sequence ID" value="PKD16742.1"/>
    <property type="molecule type" value="Genomic_DNA"/>
</dbReference>
<evidence type="ECO:0000313" key="1">
    <source>
        <dbReference type="EMBL" id="PKD16742.1"/>
    </source>
</evidence>
<dbReference type="AlphaFoldDB" id="A0A2N0TPT6"/>
<sequence>MNKYTVYRFLSRSSFIIYIYRKYLKIKKKIVLKTLKPQYNSKVFCIGFQKTGTTTLGKSLEILGYNHSSFDHTLYLKHYKKNRNISKIIDYTSKFDSFDDMPWSKTDLIPILDYTFPGSKFIYLTRDEESWKKSMKNWGYKKFGKHLDVEALYKEYLKHNEFVLSYFKDRIGEDLIVLNIGDKKGFKKLANFLSRKTHLESFPHYNKTSDIRIKI</sequence>
<accession>A0A2N0TPT6</accession>
<dbReference type="InterPro" id="IPR027417">
    <property type="entry name" value="P-loop_NTPase"/>
</dbReference>
<name>A0A2N0TPT6_9FLAO</name>
<dbReference type="Proteomes" id="UP000232673">
    <property type="component" value="Unassembled WGS sequence"/>
</dbReference>
<evidence type="ECO:0000313" key="2">
    <source>
        <dbReference type="Proteomes" id="UP000232673"/>
    </source>
</evidence>
<dbReference type="STRING" id="447422.SAMN05660903_01589"/>
<dbReference type="PANTHER" id="PTHR36978:SF4">
    <property type="entry name" value="P-LOOP CONTAINING NUCLEOSIDE TRIPHOSPHATE HYDROLASE PROTEIN"/>
    <property type="match status" value="1"/>
</dbReference>
<comment type="caution">
    <text evidence="1">The sequence shown here is derived from an EMBL/GenBank/DDBJ whole genome shotgun (WGS) entry which is preliminary data.</text>
</comment>
<gene>
    <name evidence="1" type="ORF">APR41_08015</name>
</gene>
<dbReference type="InterPro" id="IPR040632">
    <property type="entry name" value="Sulfotransfer_4"/>
</dbReference>
<dbReference type="Gene3D" id="3.40.50.300">
    <property type="entry name" value="P-loop containing nucleotide triphosphate hydrolases"/>
    <property type="match status" value="1"/>
</dbReference>
<dbReference type="Pfam" id="PF17784">
    <property type="entry name" value="Sulfotransfer_4"/>
    <property type="match status" value="1"/>
</dbReference>
<reference evidence="1 2" key="1">
    <citation type="submission" date="2015-10" db="EMBL/GenBank/DDBJ databases">
        <title>Draft genome sequence of Salegentibacter salinarum KCTC 12975.</title>
        <authorList>
            <person name="Lin W."/>
            <person name="Zheng Q."/>
        </authorList>
    </citation>
    <scope>NUCLEOTIDE SEQUENCE [LARGE SCALE GENOMIC DNA]</scope>
    <source>
        <strain evidence="1 2">KCTC 12975</strain>
    </source>
</reference>